<keyword evidence="4" id="KW-1185">Reference proteome</keyword>
<dbReference type="Proteomes" id="UP001195724">
    <property type="component" value="Unassembled WGS sequence"/>
</dbReference>
<accession>A0ABS2SEL9</accession>
<comment type="caution">
    <text evidence="3">The sequence shown here is derived from an EMBL/GenBank/DDBJ whole genome shotgun (WGS) entry which is preliminary data.</text>
</comment>
<keyword evidence="2" id="KW-0812">Transmembrane</keyword>
<evidence type="ECO:0000313" key="4">
    <source>
        <dbReference type="Proteomes" id="UP001195724"/>
    </source>
</evidence>
<feature type="transmembrane region" description="Helical" evidence="2">
    <location>
        <begin position="12"/>
        <end position="33"/>
    </location>
</feature>
<gene>
    <name evidence="3" type="ORF">JOE68_005577</name>
</gene>
<feature type="region of interest" description="Disordered" evidence="1">
    <location>
        <begin position="39"/>
        <end position="61"/>
    </location>
</feature>
<keyword evidence="2" id="KW-1133">Transmembrane helix</keyword>
<evidence type="ECO:0000256" key="2">
    <source>
        <dbReference type="SAM" id="Phobius"/>
    </source>
</evidence>
<organism evidence="3 4">
    <name type="scientific">Saccharothrix algeriensis</name>
    <dbReference type="NCBI Taxonomy" id="173560"/>
    <lineage>
        <taxon>Bacteria</taxon>
        <taxon>Bacillati</taxon>
        <taxon>Actinomycetota</taxon>
        <taxon>Actinomycetes</taxon>
        <taxon>Pseudonocardiales</taxon>
        <taxon>Pseudonocardiaceae</taxon>
        <taxon>Saccharothrix</taxon>
    </lineage>
</organism>
<name>A0ABS2SEL9_9PSEU</name>
<sequence length="164" mass="16881">MRRRRRVVEAGPLGAAGWLFAELALLLVVVVAGSEAPPVAAPTTAAPPPTTPGGPPPTEGLSLTTVKFVMPVVPDAEAAQRFSALMTERIGPDGKVGLVLLFGISPTGNLSDGARVSGHLKGLIEAVDIPQLRTRNDIRAYIGSGNDGLGGETLVELFLLNGPS</sequence>
<evidence type="ECO:0008006" key="5">
    <source>
        <dbReference type="Google" id="ProtNLM"/>
    </source>
</evidence>
<keyword evidence="2" id="KW-0472">Membrane</keyword>
<proteinExistence type="predicted"/>
<feature type="compositionally biased region" description="Pro residues" evidence="1">
    <location>
        <begin position="45"/>
        <end position="58"/>
    </location>
</feature>
<dbReference type="EMBL" id="JAFBCL010000001">
    <property type="protein sequence ID" value="MBM7814712.1"/>
    <property type="molecule type" value="Genomic_DNA"/>
</dbReference>
<evidence type="ECO:0000313" key="3">
    <source>
        <dbReference type="EMBL" id="MBM7814712.1"/>
    </source>
</evidence>
<reference evidence="3 4" key="1">
    <citation type="submission" date="2021-01" db="EMBL/GenBank/DDBJ databases">
        <title>Sequencing the genomes of 1000 actinobacteria strains.</title>
        <authorList>
            <person name="Klenk H.-P."/>
        </authorList>
    </citation>
    <scope>NUCLEOTIDE SEQUENCE [LARGE SCALE GENOMIC DNA]</scope>
    <source>
        <strain evidence="3 4">DSM 44581</strain>
    </source>
</reference>
<dbReference type="RefSeq" id="WP_204845324.1">
    <property type="nucleotide sequence ID" value="NZ_JAFBCL010000001.1"/>
</dbReference>
<evidence type="ECO:0000256" key="1">
    <source>
        <dbReference type="SAM" id="MobiDB-lite"/>
    </source>
</evidence>
<protein>
    <recommendedName>
        <fullName evidence="5">Secreted protein</fullName>
    </recommendedName>
</protein>